<reference evidence="2" key="1">
    <citation type="journal article" date="2014" name="Front. Microbiol.">
        <title>High frequency of phylogenetically diverse reductive dehalogenase-homologous genes in deep subseafloor sedimentary metagenomes.</title>
        <authorList>
            <person name="Kawai M."/>
            <person name="Futagami T."/>
            <person name="Toyoda A."/>
            <person name="Takaki Y."/>
            <person name="Nishi S."/>
            <person name="Hori S."/>
            <person name="Arai W."/>
            <person name="Tsubouchi T."/>
            <person name="Morono Y."/>
            <person name="Uchiyama I."/>
            <person name="Ito T."/>
            <person name="Fujiyama A."/>
            <person name="Inagaki F."/>
            <person name="Takami H."/>
        </authorList>
    </citation>
    <scope>NUCLEOTIDE SEQUENCE</scope>
    <source>
        <strain evidence="2">Expedition CK06-06</strain>
    </source>
</reference>
<organism evidence="2">
    <name type="scientific">marine sediment metagenome</name>
    <dbReference type="NCBI Taxonomy" id="412755"/>
    <lineage>
        <taxon>unclassified sequences</taxon>
        <taxon>metagenomes</taxon>
        <taxon>ecological metagenomes</taxon>
    </lineage>
</organism>
<comment type="caution">
    <text evidence="2">The sequence shown here is derived from an EMBL/GenBank/DDBJ whole genome shotgun (WGS) entry which is preliminary data.</text>
</comment>
<protein>
    <submittedName>
        <fullName evidence="2">Uncharacterized protein</fullName>
    </submittedName>
</protein>
<name>X1RQ21_9ZZZZ</name>
<feature type="compositionally biased region" description="Polar residues" evidence="1">
    <location>
        <begin position="82"/>
        <end position="93"/>
    </location>
</feature>
<sequence length="123" mass="14291">MSPKAVGQVKDSILGIFSDLTQYHETEFVPTSIYDVMLRLRRDYDLFLTFRQVGYYMRKLVEEERLEKEVHNVDRTAKHWSDQYSRYRLTQQPPVDPDTPHDSTAGPDPGRPTQGSDSDTPLD</sequence>
<proteinExistence type="predicted"/>
<dbReference type="EMBL" id="BARW01001906">
    <property type="protein sequence ID" value="GAI65280.1"/>
    <property type="molecule type" value="Genomic_DNA"/>
</dbReference>
<accession>X1RQ21</accession>
<dbReference type="AlphaFoldDB" id="X1RQ21"/>
<feature type="compositionally biased region" description="Polar residues" evidence="1">
    <location>
        <begin position="113"/>
        <end position="123"/>
    </location>
</feature>
<feature type="region of interest" description="Disordered" evidence="1">
    <location>
        <begin position="82"/>
        <end position="123"/>
    </location>
</feature>
<gene>
    <name evidence="2" type="ORF">S12H4_05678</name>
</gene>
<evidence type="ECO:0000256" key="1">
    <source>
        <dbReference type="SAM" id="MobiDB-lite"/>
    </source>
</evidence>
<evidence type="ECO:0000313" key="2">
    <source>
        <dbReference type="EMBL" id="GAI65280.1"/>
    </source>
</evidence>